<dbReference type="Proteomes" id="UP000571017">
    <property type="component" value="Unassembled WGS sequence"/>
</dbReference>
<evidence type="ECO:0000313" key="7">
    <source>
        <dbReference type="Proteomes" id="UP000571017"/>
    </source>
</evidence>
<dbReference type="GO" id="GO:0004725">
    <property type="term" value="F:protein tyrosine phosphatase activity"/>
    <property type="evidence" value="ECO:0007669"/>
    <property type="project" value="UniProtKB-UniRule"/>
</dbReference>
<dbReference type="PANTHER" id="PTHR39181">
    <property type="entry name" value="TYROSINE-PROTEIN PHOSPHATASE YWQE"/>
    <property type="match status" value="1"/>
</dbReference>
<dbReference type="PANTHER" id="PTHR39181:SF1">
    <property type="entry name" value="TYROSINE-PROTEIN PHOSPHATASE YWQE"/>
    <property type="match status" value="1"/>
</dbReference>
<evidence type="ECO:0000256" key="1">
    <source>
        <dbReference type="ARBA" id="ARBA00005750"/>
    </source>
</evidence>
<keyword evidence="2 5" id="KW-0378">Hydrolase</keyword>
<reference evidence="6 7" key="1">
    <citation type="journal article" date="2004" name="Extremophiles">
        <title>Halobacillus locisalis sp. nov., a halophilic bacterium isolated from a marine solar saltern of the Yellow Sea in Korea.</title>
        <authorList>
            <person name="Yoon J.H."/>
            <person name="Kang K.H."/>
            <person name="Oh T.K."/>
            <person name="Park Y.H."/>
        </authorList>
    </citation>
    <scope>NUCLEOTIDE SEQUENCE [LARGE SCALE GENOMIC DNA]</scope>
    <source>
        <strain evidence="6 7">KCTC 3788</strain>
    </source>
</reference>
<dbReference type="GO" id="GO:0030145">
    <property type="term" value="F:manganese ion binding"/>
    <property type="evidence" value="ECO:0007669"/>
    <property type="project" value="UniProtKB-UniRule"/>
</dbReference>
<evidence type="ECO:0000256" key="4">
    <source>
        <dbReference type="ARBA" id="ARBA00051722"/>
    </source>
</evidence>
<keyword evidence="3 5" id="KW-0904">Protein phosphatase</keyword>
<comment type="catalytic activity">
    <reaction evidence="4 5">
        <text>O-phospho-L-tyrosyl-[protein] + H2O = L-tyrosyl-[protein] + phosphate</text>
        <dbReference type="Rhea" id="RHEA:10684"/>
        <dbReference type="Rhea" id="RHEA-COMP:10136"/>
        <dbReference type="Rhea" id="RHEA-COMP:20101"/>
        <dbReference type="ChEBI" id="CHEBI:15377"/>
        <dbReference type="ChEBI" id="CHEBI:43474"/>
        <dbReference type="ChEBI" id="CHEBI:46858"/>
        <dbReference type="ChEBI" id="CHEBI:61978"/>
        <dbReference type="EC" id="3.1.3.48"/>
    </reaction>
</comment>
<evidence type="ECO:0000313" key="6">
    <source>
        <dbReference type="EMBL" id="MBA2175351.1"/>
    </source>
</evidence>
<dbReference type="Gene3D" id="3.20.20.140">
    <property type="entry name" value="Metal-dependent hydrolases"/>
    <property type="match status" value="1"/>
</dbReference>
<dbReference type="AlphaFoldDB" id="A0A838CTU3"/>
<organism evidence="6 7">
    <name type="scientific">Halobacillus locisalis</name>
    <dbReference type="NCBI Taxonomy" id="220753"/>
    <lineage>
        <taxon>Bacteria</taxon>
        <taxon>Bacillati</taxon>
        <taxon>Bacillota</taxon>
        <taxon>Bacilli</taxon>
        <taxon>Bacillales</taxon>
        <taxon>Bacillaceae</taxon>
        <taxon>Halobacillus</taxon>
    </lineage>
</organism>
<keyword evidence="7" id="KW-1185">Reference proteome</keyword>
<dbReference type="InterPro" id="IPR016667">
    <property type="entry name" value="Caps_polysacc_synth_CpsB/CapC"/>
</dbReference>
<dbReference type="SUPFAM" id="SSF89550">
    <property type="entry name" value="PHP domain-like"/>
    <property type="match status" value="1"/>
</dbReference>
<sequence>MIDIHSHILPGVDDGAQTIDDSIDMARAAVEEGIHTILATPHHMNGAYINAKHDILPRVEELNHRLEREGIELTVLPGQETRINGDMLEGIEVGDVLPLNNTSYVFVEFPFDTVPRYTSQLLFDMQVTGYRPIIVHPERNKRIQEDPDILYSFVKKGSFTQLTAASVTGHFGKSSQKLAHQLIEANLAHLISSDAHNTSSRGFHLRDAYQAVEKKYGLSSVYFFQENAEYLIRDEVLAAEPPQHVKKKKFLGLF</sequence>
<accession>A0A838CTU3</accession>
<protein>
    <recommendedName>
        <fullName evidence="5">Tyrosine-protein phosphatase</fullName>
        <ecNumber evidence="5">3.1.3.48</ecNumber>
    </recommendedName>
</protein>
<evidence type="ECO:0000256" key="3">
    <source>
        <dbReference type="ARBA" id="ARBA00022912"/>
    </source>
</evidence>
<comment type="caution">
    <text evidence="6">The sequence shown here is derived from an EMBL/GenBank/DDBJ whole genome shotgun (WGS) entry which is preliminary data.</text>
</comment>
<evidence type="ECO:0000256" key="5">
    <source>
        <dbReference type="PIRNR" id="PIRNR016557"/>
    </source>
</evidence>
<dbReference type="InterPro" id="IPR016195">
    <property type="entry name" value="Pol/histidinol_Pase-like"/>
</dbReference>
<name>A0A838CTU3_9BACI</name>
<dbReference type="Pfam" id="PF19567">
    <property type="entry name" value="CpsB_CapC"/>
    <property type="match status" value="1"/>
</dbReference>
<dbReference type="RefSeq" id="WP_181472369.1">
    <property type="nucleotide sequence ID" value="NZ_JACEFG010000002.1"/>
</dbReference>
<evidence type="ECO:0000256" key="2">
    <source>
        <dbReference type="ARBA" id="ARBA00022801"/>
    </source>
</evidence>
<proteinExistence type="inferred from homology"/>
<dbReference type="EC" id="3.1.3.48" evidence="5"/>
<dbReference type="EMBL" id="JACEFG010000002">
    <property type="protein sequence ID" value="MBA2175351.1"/>
    <property type="molecule type" value="Genomic_DNA"/>
</dbReference>
<comment type="similarity">
    <text evidence="1 5">Belongs to the metallo-dependent hydrolases superfamily. CpsB/CapC family.</text>
</comment>
<gene>
    <name evidence="6" type="ORF">H0266_10625</name>
</gene>
<dbReference type="PIRSF" id="PIRSF016557">
    <property type="entry name" value="Caps_synth_CpsB"/>
    <property type="match status" value="1"/>
</dbReference>